<feature type="transmembrane region" description="Helical" evidence="1">
    <location>
        <begin position="468"/>
        <end position="488"/>
    </location>
</feature>
<feature type="domain" description="DUF2207" evidence="2">
    <location>
        <begin position="29"/>
        <end position="217"/>
    </location>
</feature>
<name>A0A143YI18_9LACT</name>
<gene>
    <name evidence="4" type="ORF">Tpal_1060</name>
</gene>
<feature type="domain" description="Predicted membrane protein YciQ-like C-terminal" evidence="3">
    <location>
        <begin position="293"/>
        <end position="550"/>
    </location>
</feature>
<evidence type="ECO:0000256" key="1">
    <source>
        <dbReference type="SAM" id="Phobius"/>
    </source>
</evidence>
<dbReference type="STRING" id="140314.SAMN04488076_11337"/>
<keyword evidence="5" id="KW-1185">Reference proteome</keyword>
<evidence type="ECO:0000313" key="4">
    <source>
        <dbReference type="EMBL" id="CZQ88865.1"/>
    </source>
</evidence>
<evidence type="ECO:0000313" key="5">
    <source>
        <dbReference type="Proteomes" id="UP000242754"/>
    </source>
</evidence>
<dbReference type="EMBL" id="FJNE01000003">
    <property type="protein sequence ID" value="CZQ88865.1"/>
    <property type="molecule type" value="Genomic_DNA"/>
</dbReference>
<evidence type="ECO:0000259" key="3">
    <source>
        <dbReference type="Pfam" id="PF20990"/>
    </source>
</evidence>
<dbReference type="Pfam" id="PF20990">
    <property type="entry name" value="DUF2207_C"/>
    <property type="match status" value="1"/>
</dbReference>
<organism evidence="4 5">
    <name type="scientific">Trichococcus palustris</name>
    <dbReference type="NCBI Taxonomy" id="140314"/>
    <lineage>
        <taxon>Bacteria</taxon>
        <taxon>Bacillati</taxon>
        <taxon>Bacillota</taxon>
        <taxon>Bacilli</taxon>
        <taxon>Lactobacillales</taxon>
        <taxon>Carnobacteriaceae</taxon>
        <taxon>Trichococcus</taxon>
    </lineage>
</organism>
<dbReference type="InterPro" id="IPR048389">
    <property type="entry name" value="YciQ-like_C"/>
</dbReference>
<dbReference type="AlphaFoldDB" id="A0A143YI18"/>
<dbReference type="RefSeq" id="WP_087032288.1">
    <property type="nucleotide sequence ID" value="NZ_FJNE01000003.1"/>
</dbReference>
<accession>A0A143YI18</accession>
<protein>
    <recommendedName>
        <fullName evidence="6">DUF2207 domain-containing protein</fullName>
    </recommendedName>
</protein>
<dbReference type="Pfam" id="PF09972">
    <property type="entry name" value="DUF2207"/>
    <property type="match status" value="1"/>
</dbReference>
<evidence type="ECO:0000259" key="2">
    <source>
        <dbReference type="Pfam" id="PF09972"/>
    </source>
</evidence>
<dbReference type="InterPro" id="IPR018702">
    <property type="entry name" value="DUF2207"/>
</dbReference>
<evidence type="ECO:0008006" key="6">
    <source>
        <dbReference type="Google" id="ProtNLM"/>
    </source>
</evidence>
<reference evidence="4 5" key="1">
    <citation type="submission" date="2016-02" db="EMBL/GenBank/DDBJ databases">
        <authorList>
            <person name="Wen L."/>
            <person name="He K."/>
            <person name="Yang H."/>
        </authorList>
    </citation>
    <scope>NUCLEOTIDE SEQUENCE [LARGE SCALE GENOMIC DNA]</scope>
    <source>
        <strain evidence="4">Trichococcus palustris</strain>
    </source>
</reference>
<dbReference type="Proteomes" id="UP000242754">
    <property type="component" value="Unassembled WGS sequence"/>
</dbReference>
<keyword evidence="1" id="KW-1133">Transmembrane helix</keyword>
<feature type="transmembrane region" description="Helical" evidence="1">
    <location>
        <begin position="439"/>
        <end position="462"/>
    </location>
</feature>
<dbReference type="OrthoDB" id="2138002at2"/>
<sequence length="621" mass="68229">MKRIGFIFVLMFSFIFGFGERDVQARSYEITNYDVLVDIQKDGSAFFKESITYDFSGEFNGVLYDLDIKDVAVPTDVKVSMQAYSSQNAFPFALSDTGEPGTFKLENTGDFLHFTVYNKMSDEIQTVIYEYRIPEIVTNYNDIAEFNRKVIGAGWENTLNDVDVTIRLPEATGEQELRAWGHGGSQNSTVTLEKNQQVLLHVPQNPAKQFVEAHVIFPTRITADNPHIVNEDKYAAILAQEAALAETEKKNSYLWGIAGAALAIIGPILPIAVFLWNRRAKKKEMPQEIHLPDHIYELPEDMTPAVMSSAVFGRNAQAEDVSATILDLVRKGYLSISPVDVPQKGIFGREKAPVSSFRLTKLKDVADAPILSHEKQVMQWFIDDVGDGNSVTLEDIKDIADQSADAKRFNENRDTWQQQVSAVAKPKRKSYRSKYNTKAGVFAVLALIANILFLVIVIGIGITLGKVTMWTIIAAAVGVGLSFVLVGYSASRPIMTAEGERVKQEWEGFRNMLKDVGNFPMREVGSIALWDHFLVYAVSLGVADKVMKQMQIEFPVNEIQASAFGTYYYMNNAIFLSALNNSVSTGISKSMPSSSNSSGFGGGFGGGSSGGSGGGSGGGAF</sequence>
<feature type="transmembrane region" description="Helical" evidence="1">
    <location>
        <begin position="253"/>
        <end position="276"/>
    </location>
</feature>
<keyword evidence="1" id="KW-0472">Membrane</keyword>
<proteinExistence type="predicted"/>
<keyword evidence="1" id="KW-0812">Transmembrane</keyword>